<name>A0AAN8KVB9_9TELE</name>
<dbReference type="GO" id="GO:0005811">
    <property type="term" value="C:lipid droplet"/>
    <property type="evidence" value="ECO:0007669"/>
    <property type="project" value="TreeGrafter"/>
</dbReference>
<keyword evidence="2" id="KW-1133">Transmembrane helix</keyword>
<protein>
    <submittedName>
        <fullName evidence="3">Uncharacterized protein</fullName>
    </submittedName>
</protein>
<reference evidence="3 4" key="1">
    <citation type="submission" date="2021-04" db="EMBL/GenBank/DDBJ databases">
        <authorList>
            <person name="De Guttry C."/>
            <person name="Zahm M."/>
            <person name="Klopp C."/>
            <person name="Cabau C."/>
            <person name="Louis A."/>
            <person name="Berthelot C."/>
            <person name="Parey E."/>
            <person name="Roest Crollius H."/>
            <person name="Montfort J."/>
            <person name="Robinson-Rechavi M."/>
            <person name="Bucao C."/>
            <person name="Bouchez O."/>
            <person name="Gislard M."/>
            <person name="Lluch J."/>
            <person name="Milhes M."/>
            <person name="Lampietro C."/>
            <person name="Lopez Roques C."/>
            <person name="Donnadieu C."/>
            <person name="Braasch I."/>
            <person name="Desvignes T."/>
            <person name="Postlethwait J."/>
            <person name="Bobe J."/>
            <person name="Wedekind C."/>
            <person name="Guiguen Y."/>
        </authorList>
    </citation>
    <scope>NUCLEOTIDE SEQUENCE [LARGE SCALE GENOMIC DNA]</scope>
    <source>
        <strain evidence="3">Cs_M1</strain>
        <tissue evidence="3">Blood</tissue>
    </source>
</reference>
<gene>
    <name evidence="3" type="ORF">J4Q44_G00337680</name>
</gene>
<dbReference type="GO" id="GO:0055088">
    <property type="term" value="P:lipid homeostasis"/>
    <property type="evidence" value="ECO:0007669"/>
    <property type="project" value="TreeGrafter"/>
</dbReference>
<evidence type="ECO:0000313" key="3">
    <source>
        <dbReference type="EMBL" id="KAK6296055.1"/>
    </source>
</evidence>
<dbReference type="Proteomes" id="UP001356427">
    <property type="component" value="Unassembled WGS sequence"/>
</dbReference>
<dbReference type="GO" id="GO:0019433">
    <property type="term" value="P:triglyceride catabolic process"/>
    <property type="evidence" value="ECO:0007669"/>
    <property type="project" value="TreeGrafter"/>
</dbReference>
<keyword evidence="2" id="KW-0812">Transmembrane</keyword>
<feature type="compositionally biased region" description="Basic and acidic residues" evidence="1">
    <location>
        <begin position="212"/>
        <end position="225"/>
    </location>
</feature>
<feature type="compositionally biased region" description="Acidic residues" evidence="1">
    <location>
        <begin position="226"/>
        <end position="238"/>
    </location>
</feature>
<evidence type="ECO:0000256" key="2">
    <source>
        <dbReference type="SAM" id="Phobius"/>
    </source>
</evidence>
<dbReference type="InterPro" id="IPR016035">
    <property type="entry name" value="Acyl_Trfase/lysoPLipase"/>
</dbReference>
<keyword evidence="2" id="KW-0472">Membrane</keyword>
<feature type="region of interest" description="Disordered" evidence="1">
    <location>
        <begin position="171"/>
        <end position="248"/>
    </location>
</feature>
<evidence type="ECO:0000313" key="4">
    <source>
        <dbReference type="Proteomes" id="UP001356427"/>
    </source>
</evidence>
<dbReference type="GO" id="GO:0004806">
    <property type="term" value="F:triacylglycerol lipase activity"/>
    <property type="evidence" value="ECO:0007669"/>
    <property type="project" value="TreeGrafter"/>
</dbReference>
<feature type="transmembrane region" description="Helical" evidence="2">
    <location>
        <begin position="268"/>
        <end position="291"/>
    </location>
</feature>
<dbReference type="PANTHER" id="PTHR12406:SF46">
    <property type="entry name" value="PATATIN-LIKE PHOSPHOLIPASE DOMAIN-CONTAINING PROTEIN 2"/>
    <property type="match status" value="1"/>
</dbReference>
<dbReference type="InterPro" id="IPR033562">
    <property type="entry name" value="PLPL"/>
</dbReference>
<comment type="caution">
    <text evidence="3">The sequence shown here is derived from an EMBL/GenBank/DDBJ whole genome shotgun (WGS) entry which is preliminary data.</text>
</comment>
<dbReference type="PANTHER" id="PTHR12406">
    <property type="entry name" value="CALCIUM-INDEPENDENT PHOSPHOLIPASE A2 IPLA2 -RELATED"/>
    <property type="match status" value="1"/>
</dbReference>
<dbReference type="EMBL" id="JAGTTL010000033">
    <property type="protein sequence ID" value="KAK6296055.1"/>
    <property type="molecule type" value="Genomic_DNA"/>
</dbReference>
<dbReference type="GO" id="GO:0016020">
    <property type="term" value="C:membrane"/>
    <property type="evidence" value="ECO:0007669"/>
    <property type="project" value="TreeGrafter"/>
</dbReference>
<dbReference type="AlphaFoldDB" id="A0AAN8KVB9"/>
<evidence type="ECO:0000256" key="1">
    <source>
        <dbReference type="SAM" id="MobiDB-lite"/>
    </source>
</evidence>
<keyword evidence="4" id="KW-1185">Reference proteome</keyword>
<organism evidence="3 4">
    <name type="scientific">Coregonus suidteri</name>
    <dbReference type="NCBI Taxonomy" id="861788"/>
    <lineage>
        <taxon>Eukaryota</taxon>
        <taxon>Metazoa</taxon>
        <taxon>Chordata</taxon>
        <taxon>Craniata</taxon>
        <taxon>Vertebrata</taxon>
        <taxon>Euteleostomi</taxon>
        <taxon>Actinopterygii</taxon>
        <taxon>Neopterygii</taxon>
        <taxon>Teleostei</taxon>
        <taxon>Protacanthopterygii</taxon>
        <taxon>Salmoniformes</taxon>
        <taxon>Salmonidae</taxon>
        <taxon>Coregoninae</taxon>
        <taxon>Coregonus</taxon>
    </lineage>
</organism>
<proteinExistence type="predicted"/>
<feature type="transmembrane region" description="Helical" evidence="2">
    <location>
        <begin position="323"/>
        <end position="343"/>
    </location>
</feature>
<dbReference type="SUPFAM" id="SSF52151">
    <property type="entry name" value="FabD/lysophospholipase-like"/>
    <property type="match status" value="1"/>
</dbReference>
<sequence length="433" mass="49835">MVREEMLRFALQKRGPLHPAGNVFVWVERLLSRSLLDDAHIRASGRLAVVITRIPDGQNTVVSEFTSREDVVQHYVDGGLSSIQPTHSSPYGQTLTVSPFAGKADFCPPDPASLYVIVMSGMPLHCSVANGYRMLEALYPYNWEALDKAYYSGYSDGLHFLQTNDLVLPLLNTPSEPHSSPPDGRTDLETDWEEEREEENEWQEKQEEEEERIERRQEKMMREEQTKEEEEEEEEVEEWSSLTESRGNQRNYSLEGGDLPWNLATPELVMYLALPTWIHTALLCNIMGLLWTHTPLRVMSYLLLPFTLSLSFLLGNAHRLGVLGFWIWQDIRQITFFIINILVSSLHRNLEHRNLQDRQTDRQTWTTGKLLLLQLMMMMRVEYEGLGETPRDRLQPVHSLTPLGSGVRGFREDGGGWRQRRSGNCLHRTSVLG</sequence>
<feature type="compositionally biased region" description="Acidic residues" evidence="1">
    <location>
        <begin position="189"/>
        <end position="211"/>
    </location>
</feature>
<feature type="transmembrane region" description="Helical" evidence="2">
    <location>
        <begin position="298"/>
        <end position="317"/>
    </location>
</feature>
<accession>A0AAN8KVB9</accession>
<dbReference type="GO" id="GO:0005737">
    <property type="term" value="C:cytoplasm"/>
    <property type="evidence" value="ECO:0007669"/>
    <property type="project" value="TreeGrafter"/>
</dbReference>